<dbReference type="SUPFAM" id="SSF82714">
    <property type="entry name" value="Multidrug efflux transporter AcrB TolC docking domain, DN and DC subdomains"/>
    <property type="match status" value="2"/>
</dbReference>
<dbReference type="Gene3D" id="3.30.70.1440">
    <property type="entry name" value="Multidrug efflux transporter AcrB pore domain"/>
    <property type="match status" value="1"/>
</dbReference>
<proteinExistence type="predicted"/>
<sequence>MRGAAEFCLRNRALSWLVLALVLAGGIIAYGNMGKLEDAPFTIKQAVVTTSYPGASPAEVREQVTDVLEESIQELGELYYLKSENRAGLSKITVYVKKEIRAADMQQLWDKLRRKVNDAQPHLPTGAGRPVVNDDFGDVLGVFYALSSSNHSWRELEDKADSLKNGLLGIKDVARVELFGLQDRTIDIEADPSLLAASGITMSDITAAFDRQNRIVDAGAIETEHNRIRVEATGSFGSLEELEQLTIVGRDGAYIRLGEVAHISEGYRHPARNQMRTDGQPAVGMAISTVADGNVVDMSERVAAYIDEARQTLPEGYSLQTIYDQGHESAEANEGFVLNLIISVITVAGVLLLFIGIKNGILIGSGLVFSIFGTLIYMCATGIALQRMSLAAIIIAMGMLVDNAIVVYDAALVNMQRGMRKRPAILSAVGTTAMPLLGATLIAVLTFLPVYLSPHITGEILSSLFIVIAVSLLLSWILAITQNVFFVQEFVRRPRPDELKGELFRGRLYDMFRKALRLTISHRYAVTACLVTLLILSAVAFKLIPQQFMPLLNKQYFTIDLWLPEGTRIEQTAEQTQALADTLRRRKDIKHVSTFTGQTPPRYYLANAAYGPQSNYAQCLVEAVSPEAARNMQQKLQNEISQAFPDALVRVNSFELNSVPQALIEARFSGDDPRVLDSLTNVAIEIMRRNPKVMNARNEWGNKAMTMTTPYNPVKAGRLGLGKADMMTAVKSTADGVAVGIYRDADKQVPVMLHTNTKGMISQDALGDLAVWNGTNSAPLAQLADSISTGWEWPLMKTYNRRLSMAAQCDVKHGHTMKEVHAEIRNEIEQIKLPPGYTFFWDSQYKDQQEAMAALTKYFPLAIIFLVVILVMLFGNFKQPLIIFLILPLSIIGVVVGMLVTGFQFGFFCIAGWLGLLGMIIKNIIVLLDEVNLQRRAGVPPSTAIVEATVSRTRPVLMAAATTVFGSIPLLFDIVFGGMAATIVFGLSFATLLTLFATPALYAIFYPEAAKQAEDTTETCKHA</sequence>
<dbReference type="GO" id="GO:0005886">
    <property type="term" value="C:plasma membrane"/>
    <property type="evidence" value="ECO:0007669"/>
    <property type="project" value="TreeGrafter"/>
</dbReference>
<dbReference type="SUPFAM" id="SSF82866">
    <property type="entry name" value="Multidrug efflux transporter AcrB transmembrane domain"/>
    <property type="match status" value="2"/>
</dbReference>
<keyword evidence="2" id="KW-1185">Reference proteome</keyword>
<dbReference type="Gene3D" id="3.30.2090.10">
    <property type="entry name" value="Multidrug efflux transporter AcrB TolC docking domain, DN and DC subdomains"/>
    <property type="match status" value="2"/>
</dbReference>
<dbReference type="RefSeq" id="WP_053398080.1">
    <property type="nucleotide sequence ID" value="NZ_LFQU01000008.1"/>
</dbReference>
<gene>
    <name evidence="1" type="ORF">ACU52_05695</name>
</gene>
<dbReference type="PANTHER" id="PTHR32063">
    <property type="match status" value="1"/>
</dbReference>
<dbReference type="SUPFAM" id="SSF82693">
    <property type="entry name" value="Multidrug efflux transporter AcrB pore domain, PN1, PN2, PC1 and PC2 subdomains"/>
    <property type="match status" value="2"/>
</dbReference>
<name>A0A8E1QZI8_9BACT</name>
<dbReference type="EMBL" id="LFQU01000008">
    <property type="protein sequence ID" value="KOO68819.1"/>
    <property type="molecule type" value="Genomic_DNA"/>
</dbReference>
<dbReference type="PANTHER" id="PTHR32063:SF18">
    <property type="entry name" value="CATION EFFLUX SYSTEM PROTEIN"/>
    <property type="match status" value="1"/>
</dbReference>
<dbReference type="InterPro" id="IPR027463">
    <property type="entry name" value="AcrB_DN_DC_subdom"/>
</dbReference>
<evidence type="ECO:0000313" key="2">
    <source>
        <dbReference type="Proteomes" id="UP000036951"/>
    </source>
</evidence>
<dbReference type="Proteomes" id="UP000036951">
    <property type="component" value="Unassembled WGS sequence"/>
</dbReference>
<dbReference type="PRINTS" id="PR00702">
    <property type="entry name" value="ACRIFLAVINRP"/>
</dbReference>
<organism evidence="1 2">
    <name type="scientific">Xylanibacter rarus</name>
    <dbReference type="NCBI Taxonomy" id="1676614"/>
    <lineage>
        <taxon>Bacteria</taxon>
        <taxon>Pseudomonadati</taxon>
        <taxon>Bacteroidota</taxon>
        <taxon>Bacteroidia</taxon>
        <taxon>Bacteroidales</taxon>
        <taxon>Prevotellaceae</taxon>
        <taxon>Xylanibacter</taxon>
    </lineage>
</organism>
<dbReference type="Pfam" id="PF00873">
    <property type="entry name" value="ACR_tran"/>
    <property type="match status" value="1"/>
</dbReference>
<protein>
    <submittedName>
        <fullName evidence="1">Multidrug transporter AcrB</fullName>
    </submittedName>
</protein>
<dbReference type="Gene3D" id="3.30.70.1430">
    <property type="entry name" value="Multidrug efflux transporter AcrB pore domain"/>
    <property type="match status" value="2"/>
</dbReference>
<dbReference type="InterPro" id="IPR001036">
    <property type="entry name" value="Acrflvin-R"/>
</dbReference>
<dbReference type="GO" id="GO:0042910">
    <property type="term" value="F:xenobiotic transmembrane transporter activity"/>
    <property type="evidence" value="ECO:0007669"/>
    <property type="project" value="TreeGrafter"/>
</dbReference>
<evidence type="ECO:0000313" key="1">
    <source>
        <dbReference type="EMBL" id="KOO68819.1"/>
    </source>
</evidence>
<dbReference type="Gene3D" id="3.30.70.1320">
    <property type="entry name" value="Multidrug efflux transporter AcrB pore domain like"/>
    <property type="match status" value="1"/>
</dbReference>
<accession>A0A8E1QZI8</accession>
<reference evidence="1 2" key="1">
    <citation type="submission" date="2015-06" db="EMBL/GenBank/DDBJ databases">
        <title>Prevotella sp. 109, sp. nov., a novel member of the family Prevotellaceae isolated from human faeces.</title>
        <authorList>
            <person name="Shkoporov A.N."/>
            <person name="Chaplin A.V."/>
            <person name="Kafarskaia L.I."/>
            <person name="Efimov B.A."/>
        </authorList>
    </citation>
    <scope>NUCLEOTIDE SEQUENCE [LARGE SCALE GENOMIC DNA]</scope>
    <source>
        <strain evidence="1 2">109</strain>
    </source>
</reference>
<dbReference type="AlphaFoldDB" id="A0A8E1QZI8"/>
<dbReference type="Gene3D" id="1.20.1640.10">
    <property type="entry name" value="Multidrug efflux transporter AcrB transmembrane domain"/>
    <property type="match status" value="2"/>
</dbReference>
<comment type="caution">
    <text evidence="1">The sequence shown here is derived from an EMBL/GenBank/DDBJ whole genome shotgun (WGS) entry which is preliminary data.</text>
</comment>
<dbReference type="OrthoDB" id="9798415at2"/>